<dbReference type="InterPro" id="IPR036390">
    <property type="entry name" value="WH_DNA-bd_sf"/>
</dbReference>
<keyword evidence="3" id="KW-1185">Reference proteome</keyword>
<dbReference type="Gene3D" id="1.10.10.10">
    <property type="entry name" value="Winged helix-like DNA-binding domain superfamily/Winged helix DNA-binding domain"/>
    <property type="match status" value="1"/>
</dbReference>
<dbReference type="PANTHER" id="PTHR38600">
    <property type="entry name" value="TRANSCRIPTIONAL REGULATORY PROTEIN"/>
    <property type="match status" value="1"/>
</dbReference>
<proteinExistence type="predicted"/>
<evidence type="ECO:0000313" key="2">
    <source>
        <dbReference type="EMBL" id="WFE90892.1"/>
    </source>
</evidence>
<dbReference type="Pfam" id="PF12840">
    <property type="entry name" value="HTH_20"/>
    <property type="match status" value="1"/>
</dbReference>
<dbReference type="Proteomes" id="UP001209803">
    <property type="component" value="Chromosome"/>
</dbReference>
<dbReference type="PANTHER" id="PTHR38600:SF2">
    <property type="entry name" value="SLL0088 PROTEIN"/>
    <property type="match status" value="1"/>
</dbReference>
<feature type="domain" description="HTH arsR-type" evidence="1">
    <location>
        <begin position="3"/>
        <end position="108"/>
    </location>
</feature>
<dbReference type="RefSeq" id="WP_265683020.1">
    <property type="nucleotide sequence ID" value="NZ_CP120863.1"/>
</dbReference>
<dbReference type="PROSITE" id="PS50987">
    <property type="entry name" value="HTH_ARSR_2"/>
    <property type="match status" value="1"/>
</dbReference>
<dbReference type="InterPro" id="IPR011991">
    <property type="entry name" value="ArsR-like_HTH"/>
</dbReference>
<dbReference type="PRINTS" id="PR00778">
    <property type="entry name" value="HTHARSR"/>
</dbReference>
<organism evidence="2 3">
    <name type="scientific">Roseibium porphyridii</name>
    <dbReference type="NCBI Taxonomy" id="2866279"/>
    <lineage>
        <taxon>Bacteria</taxon>
        <taxon>Pseudomonadati</taxon>
        <taxon>Pseudomonadota</taxon>
        <taxon>Alphaproteobacteria</taxon>
        <taxon>Hyphomicrobiales</taxon>
        <taxon>Stappiaceae</taxon>
        <taxon>Roseibium</taxon>
    </lineage>
</organism>
<reference evidence="2 3" key="1">
    <citation type="submission" date="2023-03" db="EMBL/GenBank/DDBJ databases">
        <title>Roseibium porphyridii sp. nov. and Roseibium rhodosorbium sp. nov. isolated from marine algae, Porphyridium cruentum and Rhodosorus marinus, respectively.</title>
        <authorList>
            <person name="Lee M.W."/>
            <person name="Choi B.J."/>
            <person name="Lee J.K."/>
            <person name="Choi D.G."/>
            <person name="Baek J.H."/>
            <person name="Bayburt H."/>
            <person name="Kim J.M."/>
            <person name="Han D.M."/>
            <person name="Kim K.H."/>
            <person name="Jeon C.O."/>
        </authorList>
    </citation>
    <scope>NUCLEOTIDE SEQUENCE [LARGE SCALE GENOMIC DNA]</scope>
    <source>
        <strain evidence="2 3">KMA01</strain>
    </source>
</reference>
<dbReference type="InterPro" id="IPR001845">
    <property type="entry name" value="HTH_ArsR_DNA-bd_dom"/>
</dbReference>
<name>A0ABY8F5X4_9HYPH</name>
<sequence>MVEQRLDDQKLTAILKAVSDPKRRELLTLLVQHGPTRVTDLAKHFDVSLNAVSKHIKILEAAGLVRRRTEWREHLIEPVMEPVSEIDHWFQELRSIWTQRLDALDQALSGETDDE</sequence>
<dbReference type="SMART" id="SM00418">
    <property type="entry name" value="HTH_ARSR"/>
    <property type="match status" value="1"/>
</dbReference>
<accession>A0ABY8F5X4</accession>
<protein>
    <submittedName>
        <fullName evidence="2">Metalloregulator ArsR/SmtB family transcription factor</fullName>
    </submittedName>
</protein>
<evidence type="ECO:0000313" key="3">
    <source>
        <dbReference type="Proteomes" id="UP001209803"/>
    </source>
</evidence>
<dbReference type="CDD" id="cd00090">
    <property type="entry name" value="HTH_ARSR"/>
    <property type="match status" value="1"/>
</dbReference>
<dbReference type="EMBL" id="CP120863">
    <property type="protein sequence ID" value="WFE90892.1"/>
    <property type="molecule type" value="Genomic_DNA"/>
</dbReference>
<dbReference type="InterPro" id="IPR036388">
    <property type="entry name" value="WH-like_DNA-bd_sf"/>
</dbReference>
<evidence type="ECO:0000259" key="1">
    <source>
        <dbReference type="PROSITE" id="PS50987"/>
    </source>
</evidence>
<gene>
    <name evidence="2" type="ORF">K1718_05970</name>
</gene>
<dbReference type="NCBIfam" id="NF033788">
    <property type="entry name" value="HTH_metalloreg"/>
    <property type="match status" value="1"/>
</dbReference>
<dbReference type="SUPFAM" id="SSF46785">
    <property type="entry name" value="Winged helix' DNA-binding domain"/>
    <property type="match status" value="1"/>
</dbReference>